<gene>
    <name evidence="2" type="ORF">CC1G_06027</name>
</gene>
<dbReference type="RefSeq" id="XP_001829818.2">
    <property type="nucleotide sequence ID" value="XM_001829766.2"/>
</dbReference>
<dbReference type="STRING" id="240176.A8N4P9"/>
<reference evidence="2 3" key="1">
    <citation type="journal article" date="2010" name="Proc. Natl. Acad. Sci. U.S.A.">
        <title>Insights into evolution of multicellular fungi from the assembled chromosomes of the mushroom Coprinopsis cinerea (Coprinus cinereus).</title>
        <authorList>
            <person name="Stajich J.E."/>
            <person name="Wilke S.K."/>
            <person name="Ahren D."/>
            <person name="Au C.H."/>
            <person name="Birren B.W."/>
            <person name="Borodovsky M."/>
            <person name="Burns C."/>
            <person name="Canback B."/>
            <person name="Casselton L.A."/>
            <person name="Cheng C.K."/>
            <person name="Deng J."/>
            <person name="Dietrich F.S."/>
            <person name="Fargo D.C."/>
            <person name="Farman M.L."/>
            <person name="Gathman A.C."/>
            <person name="Goldberg J."/>
            <person name="Guigo R."/>
            <person name="Hoegger P.J."/>
            <person name="Hooker J.B."/>
            <person name="Huggins A."/>
            <person name="James T.Y."/>
            <person name="Kamada T."/>
            <person name="Kilaru S."/>
            <person name="Kodira C."/>
            <person name="Kues U."/>
            <person name="Kupfer D."/>
            <person name="Kwan H.S."/>
            <person name="Lomsadze A."/>
            <person name="Li W."/>
            <person name="Lilly W.W."/>
            <person name="Ma L.J."/>
            <person name="Mackey A.J."/>
            <person name="Manning G."/>
            <person name="Martin F."/>
            <person name="Muraguchi H."/>
            <person name="Natvig D.O."/>
            <person name="Palmerini H."/>
            <person name="Ramesh M.A."/>
            <person name="Rehmeyer C.J."/>
            <person name="Roe B.A."/>
            <person name="Shenoy N."/>
            <person name="Stanke M."/>
            <person name="Ter-Hovhannisyan V."/>
            <person name="Tunlid A."/>
            <person name="Velagapudi R."/>
            <person name="Vision T.J."/>
            <person name="Zeng Q."/>
            <person name="Zolan M.E."/>
            <person name="Pukkila P.J."/>
        </authorList>
    </citation>
    <scope>NUCLEOTIDE SEQUENCE [LARGE SCALE GENOMIC DNA]</scope>
    <source>
        <strain evidence="3">Okayama-7 / 130 / ATCC MYA-4618 / FGSC 9003</strain>
    </source>
</reference>
<feature type="region of interest" description="Disordered" evidence="1">
    <location>
        <begin position="1"/>
        <end position="92"/>
    </location>
</feature>
<dbReference type="HOGENOM" id="CLU_737728_0_0_1"/>
<dbReference type="EMBL" id="AACS02000003">
    <property type="protein sequence ID" value="EAU92040.2"/>
    <property type="molecule type" value="Genomic_DNA"/>
</dbReference>
<proteinExistence type="predicted"/>
<dbReference type="InParanoid" id="A8N4P9"/>
<organism evidence="2 3">
    <name type="scientific">Coprinopsis cinerea (strain Okayama-7 / 130 / ATCC MYA-4618 / FGSC 9003)</name>
    <name type="common">Inky cap fungus</name>
    <name type="synonym">Hormographiella aspergillata</name>
    <dbReference type="NCBI Taxonomy" id="240176"/>
    <lineage>
        <taxon>Eukaryota</taxon>
        <taxon>Fungi</taxon>
        <taxon>Dikarya</taxon>
        <taxon>Basidiomycota</taxon>
        <taxon>Agaricomycotina</taxon>
        <taxon>Agaricomycetes</taxon>
        <taxon>Agaricomycetidae</taxon>
        <taxon>Agaricales</taxon>
        <taxon>Agaricineae</taxon>
        <taxon>Psathyrellaceae</taxon>
        <taxon>Coprinopsis</taxon>
    </lineage>
</organism>
<dbReference type="AlphaFoldDB" id="A8N4P9"/>
<evidence type="ECO:0000256" key="1">
    <source>
        <dbReference type="SAM" id="MobiDB-lite"/>
    </source>
</evidence>
<sequence length="437" mass="48976">MSSRTTRSSAKKQGQPASATVSPTEEQVNITSPSKSKKRALDTSGSPVSKKKARNAISPTPSSDSSADDVPLSQLVLSQDKGKGKEVDEDMDKTVTADVPEECEEDFEDPFKQLGVPEKNDDVYDNFTVDKSSLPDQCPMLLDTVRDPYLVRRKLYEGVLPVKEGSLKTWKTTGDDPTPVMSISAWQKILPKTFALDLLVQCLTFFISGEYYNPSFADATEFVVRSIVIYRFNFTRYELHRPKIGIVAGVSVIGVVESKLRAEVDTRFISGIMNRGHWERWNGFYATVFNHDNLQAQVVGTKIQFQTKSRFEGGGSDNRAGASYHTDNPFGDVEDKSYKSPVKQKNSVRRMAPYNHDEDVPVYDARNVPFNPNTDLPRLSSILPTWHGEVPLRSCCLVAYTSSWFERNGVPKIVFHVLWVVVLGVPATYNQNTRIRK</sequence>
<evidence type="ECO:0000313" key="3">
    <source>
        <dbReference type="Proteomes" id="UP000001861"/>
    </source>
</evidence>
<feature type="compositionally biased region" description="Low complexity" evidence="1">
    <location>
        <begin position="58"/>
        <end position="73"/>
    </location>
</feature>
<dbReference type="KEGG" id="cci:CC1G_06027"/>
<comment type="caution">
    <text evidence="2">The sequence shown here is derived from an EMBL/GenBank/DDBJ whole genome shotgun (WGS) entry which is preliminary data.</text>
</comment>
<keyword evidence="3" id="KW-1185">Reference proteome</keyword>
<name>A8N4P9_COPC7</name>
<dbReference type="OrthoDB" id="3067694at2759"/>
<feature type="compositionally biased region" description="Polar residues" evidence="1">
    <location>
        <begin position="1"/>
        <end position="34"/>
    </location>
</feature>
<accession>A8N4P9</accession>
<dbReference type="Proteomes" id="UP000001861">
    <property type="component" value="Unassembled WGS sequence"/>
</dbReference>
<dbReference type="VEuPathDB" id="FungiDB:CC1G_06027"/>
<evidence type="ECO:0000313" key="2">
    <source>
        <dbReference type="EMBL" id="EAU92040.2"/>
    </source>
</evidence>
<dbReference type="GeneID" id="6006255"/>
<protein>
    <submittedName>
        <fullName evidence="2">Uncharacterized protein</fullName>
    </submittedName>
</protein>